<dbReference type="AlphaFoldDB" id="A0A3D9DVZ8"/>
<keyword evidence="1" id="KW-0472">Membrane</keyword>
<dbReference type="RefSeq" id="WP_170140548.1">
    <property type="nucleotide sequence ID" value="NZ_QRDJ01000007.1"/>
</dbReference>
<dbReference type="Proteomes" id="UP000256334">
    <property type="component" value="Unassembled WGS sequence"/>
</dbReference>
<keyword evidence="4" id="KW-1185">Reference proteome</keyword>
<proteinExistence type="predicted"/>
<accession>A0A3D9DVZ8</accession>
<reference evidence="3 4" key="1">
    <citation type="submission" date="2018-07" db="EMBL/GenBank/DDBJ databases">
        <title>Genomic Encyclopedia of Type Strains, Phase IV (KMG-IV): sequencing the most valuable type-strain genomes for metagenomic binning, comparative biology and taxonomic classification.</title>
        <authorList>
            <person name="Goeker M."/>
        </authorList>
    </citation>
    <scope>NUCLEOTIDE SEQUENCE [LARGE SCALE GENOMIC DNA]</scope>
    <source>
        <strain evidence="3 4">DSM 14324</strain>
    </source>
</reference>
<keyword evidence="1" id="KW-1133">Transmembrane helix</keyword>
<comment type="caution">
    <text evidence="3">The sequence shown here is derived from an EMBL/GenBank/DDBJ whole genome shotgun (WGS) entry which is preliminary data.</text>
</comment>
<dbReference type="Gene3D" id="2.160.20.20">
    <property type="match status" value="1"/>
</dbReference>
<dbReference type="EMBL" id="QRDJ01000007">
    <property type="protein sequence ID" value="REC94927.1"/>
    <property type="molecule type" value="Genomic_DNA"/>
</dbReference>
<dbReference type="InterPro" id="IPR055729">
    <property type="entry name" value="DUF7305"/>
</dbReference>
<protein>
    <submittedName>
        <fullName evidence="3">Polymer-forming protein</fullName>
    </submittedName>
</protein>
<evidence type="ECO:0000256" key="1">
    <source>
        <dbReference type="SAM" id="Phobius"/>
    </source>
</evidence>
<sequence length="573" mass="59144">MNKAGHQGGFSLLIALIILSLSLMVAMQAFRSGFYHTRMSVDHAGKTQAMLAAEAGALRAYTLLALAPQETLLKAGQRWEGDAMAGHVDGLDHHVVSLVEADGRNGETARGMTAEYWLNSVARETSPGGDLVTIKSTGRGIDNTMANMTLVARLAEQEKGVFDVLIQSRGNISLVGSGKIDSYDSTQGAYGGSNVKSGARVVIKGKKSVLTLDGGSPIDGDVTAEGNVVLNGSARVTGDINAGGNVDVTGGGSSVGGSIYSEGDVAFASSGRVKGSVRANGDITVRSYGARVDGDVQAGGTYHNVSGDSNVAGGTVTQEQGKTVAVNAAAPPDIALASAMSALDGLTGSGNMNVGPWRYNQVNITPTQVSYFDPQYDVQRWVTDSASTLNQDVSVLGTQSSVLNLKRLSVFSDGHLFIKGGDVVLYVNGNVDISDSARITIEKGATLTLLVTGRYSLGGAGAIETESERVIDDRGKPIFSIYSSYGKTSGQAGVAINGAASTYAVIYAPDTRVDVSGSGELYGALVAGELTVSGAGGVHYDEALKGAGAAINHGENAVTGWHIEQMRYSGDQK</sequence>
<evidence type="ECO:0000313" key="3">
    <source>
        <dbReference type="EMBL" id="REC94927.1"/>
    </source>
</evidence>
<dbReference type="InterPro" id="IPR012332">
    <property type="entry name" value="Autotransporter_pectin_lyase_C"/>
</dbReference>
<keyword evidence="1" id="KW-0812">Transmembrane</keyword>
<organism evidence="3 4">
    <name type="scientific">Kushneria indalinina DSM 14324</name>
    <dbReference type="NCBI Taxonomy" id="1122140"/>
    <lineage>
        <taxon>Bacteria</taxon>
        <taxon>Pseudomonadati</taxon>
        <taxon>Pseudomonadota</taxon>
        <taxon>Gammaproteobacteria</taxon>
        <taxon>Oceanospirillales</taxon>
        <taxon>Halomonadaceae</taxon>
        <taxon>Kushneria</taxon>
    </lineage>
</organism>
<gene>
    <name evidence="3" type="ORF">C8D72_1757</name>
</gene>
<evidence type="ECO:0000313" key="4">
    <source>
        <dbReference type="Proteomes" id="UP000256334"/>
    </source>
</evidence>
<name>A0A3D9DVZ8_9GAMM</name>
<feature type="domain" description="DUF7305" evidence="2">
    <location>
        <begin position="418"/>
        <end position="546"/>
    </location>
</feature>
<feature type="transmembrane region" description="Helical" evidence="1">
    <location>
        <begin position="12"/>
        <end position="30"/>
    </location>
</feature>
<evidence type="ECO:0000259" key="2">
    <source>
        <dbReference type="Pfam" id="PF23981"/>
    </source>
</evidence>
<dbReference type="Pfam" id="PF23981">
    <property type="entry name" value="DUF7305"/>
    <property type="match status" value="1"/>
</dbReference>